<organism evidence="2 3">
    <name type="scientific">Desulfoferula mesophila</name>
    <dbReference type="NCBI Taxonomy" id="3058419"/>
    <lineage>
        <taxon>Bacteria</taxon>
        <taxon>Pseudomonadati</taxon>
        <taxon>Thermodesulfobacteriota</taxon>
        <taxon>Desulfarculia</taxon>
        <taxon>Desulfarculales</taxon>
        <taxon>Desulfarculaceae</taxon>
        <taxon>Desulfoferula</taxon>
    </lineage>
</organism>
<dbReference type="Gene3D" id="2.60.120.10">
    <property type="entry name" value="Jelly Rolls"/>
    <property type="match status" value="1"/>
</dbReference>
<evidence type="ECO:0000313" key="3">
    <source>
        <dbReference type="Proteomes" id="UP001366166"/>
    </source>
</evidence>
<dbReference type="Pfam" id="PF07883">
    <property type="entry name" value="Cupin_2"/>
    <property type="match status" value="1"/>
</dbReference>
<feature type="domain" description="Cupin type-2" evidence="1">
    <location>
        <begin position="34"/>
        <end position="101"/>
    </location>
</feature>
<dbReference type="PANTHER" id="PTHR43346">
    <property type="entry name" value="LIGAND BINDING DOMAIN PROTEIN, PUTATIVE (AFU_ORTHOLOGUE AFUA_6G14370)-RELATED"/>
    <property type="match status" value="1"/>
</dbReference>
<dbReference type="InterPro" id="IPR013096">
    <property type="entry name" value="Cupin_2"/>
</dbReference>
<gene>
    <name evidence="2" type="ORF">FAK_39310</name>
</gene>
<evidence type="ECO:0000313" key="2">
    <source>
        <dbReference type="EMBL" id="BEQ16865.1"/>
    </source>
</evidence>
<dbReference type="Proteomes" id="UP001366166">
    <property type="component" value="Chromosome"/>
</dbReference>
<dbReference type="InterPro" id="IPR011051">
    <property type="entry name" value="RmlC_Cupin_sf"/>
</dbReference>
<dbReference type="KEGG" id="dmp:FAK_39310"/>
<sequence length="114" mass="12534">MKVVSPDNAEHYTWGEICDGWHLLKSEALSVIEERVPPGGAEAHHYHRRSQQFLYVLSGQATMVLPGETVTIAARQGLAVPPGTPHRLLNQGGEDLCFLVVSTPPSHQDRVPMD</sequence>
<dbReference type="EMBL" id="AP028679">
    <property type="protein sequence ID" value="BEQ16865.1"/>
    <property type="molecule type" value="Genomic_DNA"/>
</dbReference>
<dbReference type="RefSeq" id="WP_338603326.1">
    <property type="nucleotide sequence ID" value="NZ_AP028679.1"/>
</dbReference>
<protein>
    <recommendedName>
        <fullName evidence="1">Cupin type-2 domain-containing protein</fullName>
    </recommendedName>
</protein>
<keyword evidence="3" id="KW-1185">Reference proteome</keyword>
<accession>A0AAU9ELU7</accession>
<dbReference type="SUPFAM" id="SSF51182">
    <property type="entry name" value="RmlC-like cupins"/>
    <property type="match status" value="1"/>
</dbReference>
<name>A0AAU9ELU7_9BACT</name>
<proteinExistence type="predicted"/>
<evidence type="ECO:0000259" key="1">
    <source>
        <dbReference type="Pfam" id="PF07883"/>
    </source>
</evidence>
<reference evidence="3" key="1">
    <citation type="journal article" date="2023" name="Arch. Microbiol.">
        <title>Desulfoferula mesophilus gen. nov. sp. nov., a mesophilic sulfate-reducing bacterium isolated from a brackish lake sediment.</title>
        <authorList>
            <person name="Watanabe T."/>
            <person name="Yabe T."/>
            <person name="Tsuji J.M."/>
            <person name="Fukui M."/>
        </authorList>
    </citation>
    <scope>NUCLEOTIDE SEQUENCE [LARGE SCALE GENOMIC DNA]</scope>
    <source>
        <strain evidence="3">12FAK</strain>
    </source>
</reference>
<dbReference type="InterPro" id="IPR014710">
    <property type="entry name" value="RmlC-like_jellyroll"/>
</dbReference>
<dbReference type="AlphaFoldDB" id="A0AAU9ELU7"/>
<dbReference type="InterPro" id="IPR052538">
    <property type="entry name" value="Flavonoid_dioxygenase-like"/>
</dbReference>
<dbReference type="PANTHER" id="PTHR43346:SF1">
    <property type="entry name" value="QUERCETIN 2,3-DIOXYGENASE-RELATED"/>
    <property type="match status" value="1"/>
</dbReference>